<protein>
    <submittedName>
        <fullName evidence="1">Uncharacterized protein</fullName>
    </submittedName>
</protein>
<evidence type="ECO:0000313" key="2">
    <source>
        <dbReference type="Proteomes" id="UP001476950"/>
    </source>
</evidence>
<keyword evidence="2" id="KW-1185">Reference proteome</keyword>
<accession>A0ABV0KP56</accession>
<reference evidence="1 2" key="1">
    <citation type="submission" date="2022-04" db="EMBL/GenBank/DDBJ databases">
        <title>Positive selection, recombination, and allopatry shape intraspecific diversity of widespread and dominant cyanobacteria.</title>
        <authorList>
            <person name="Wei J."/>
            <person name="Shu W."/>
            <person name="Hu C."/>
        </authorList>
    </citation>
    <scope>NUCLEOTIDE SEQUENCE [LARGE SCALE GENOMIC DNA]</scope>
    <source>
        <strain evidence="1 2">AS-A4</strain>
    </source>
</reference>
<gene>
    <name evidence="1" type="ORF">NDI38_21640</name>
</gene>
<organism evidence="1 2">
    <name type="scientific">Stenomitos frigidus AS-A4</name>
    <dbReference type="NCBI Taxonomy" id="2933935"/>
    <lineage>
        <taxon>Bacteria</taxon>
        <taxon>Bacillati</taxon>
        <taxon>Cyanobacteriota</taxon>
        <taxon>Cyanophyceae</taxon>
        <taxon>Leptolyngbyales</taxon>
        <taxon>Leptolyngbyaceae</taxon>
        <taxon>Stenomitos</taxon>
    </lineage>
</organism>
<dbReference type="RefSeq" id="WP_190449786.1">
    <property type="nucleotide sequence ID" value="NZ_JAMPLM010000026.1"/>
</dbReference>
<dbReference type="EMBL" id="JAMPLM010000026">
    <property type="protein sequence ID" value="MEP1061038.1"/>
    <property type="molecule type" value="Genomic_DNA"/>
</dbReference>
<evidence type="ECO:0000313" key="1">
    <source>
        <dbReference type="EMBL" id="MEP1061038.1"/>
    </source>
</evidence>
<comment type="caution">
    <text evidence="1">The sequence shown here is derived from an EMBL/GenBank/DDBJ whole genome shotgun (WGS) entry which is preliminary data.</text>
</comment>
<proteinExistence type="predicted"/>
<sequence>MALRDFRSTGLKLMVQAISDREFILQQVVRMLLENVETSNESNLVLQLALTELVKQVMRELAQAGAANQLQGKLLQTAIQTTMQLLEARAATVNQGDLSPYWARIARSLRWVAKEMTTLGLRLQEARQGEVMRAPKVVSAAPVPFQITELGSRGHLEGLIVHPLADCRLDLERVQQSYRVQASRGYPWEVESEGITFVVEADSSIITFLEGFPDAVVEQAKSALEQLAHDLYTSVGAG</sequence>
<name>A0ABV0KP56_9CYAN</name>
<dbReference type="Proteomes" id="UP001476950">
    <property type="component" value="Unassembled WGS sequence"/>
</dbReference>